<dbReference type="SMART" id="SM00382">
    <property type="entry name" value="AAA"/>
    <property type="match status" value="1"/>
</dbReference>
<gene>
    <name evidence="12" type="ORF">EJ05DRAFT_63338</name>
</gene>
<feature type="compositionally biased region" description="Basic and acidic residues" evidence="10">
    <location>
        <begin position="196"/>
        <end position="213"/>
    </location>
</feature>
<feature type="region of interest" description="Disordered" evidence="10">
    <location>
        <begin position="1341"/>
        <end position="1502"/>
    </location>
</feature>
<feature type="compositionally biased region" description="Polar residues" evidence="10">
    <location>
        <begin position="1424"/>
        <end position="1435"/>
    </location>
</feature>
<feature type="compositionally biased region" description="Polar residues" evidence="10">
    <location>
        <begin position="540"/>
        <end position="554"/>
    </location>
</feature>
<keyword evidence="5" id="KW-0547">Nucleotide-binding</keyword>
<feature type="domain" description="AAA+ ATPase" evidence="11">
    <location>
        <begin position="622"/>
        <end position="763"/>
    </location>
</feature>
<dbReference type="InterPro" id="IPR003593">
    <property type="entry name" value="AAA+_ATPase"/>
</dbReference>
<feature type="compositionally biased region" description="Acidic residues" evidence="10">
    <location>
        <begin position="301"/>
        <end position="311"/>
    </location>
</feature>
<dbReference type="PANTHER" id="PTHR23069:SF0">
    <property type="entry name" value="TAT-BINDING HOMOLOG 7"/>
    <property type="match status" value="1"/>
</dbReference>
<keyword evidence="9" id="KW-0539">Nucleus</keyword>
<protein>
    <submittedName>
        <fullName evidence="12">AAA-domain-containing protein</fullName>
    </submittedName>
</protein>
<feature type="compositionally biased region" description="Basic residues" evidence="10">
    <location>
        <begin position="214"/>
        <end position="223"/>
    </location>
</feature>
<comment type="subcellular location">
    <subcellularLocation>
        <location evidence="2">Chromosome</location>
    </subcellularLocation>
    <subcellularLocation>
        <location evidence="1">Nucleus</location>
    </subcellularLocation>
</comment>
<dbReference type="CDD" id="cd05491">
    <property type="entry name" value="Bromo_TBP7_like"/>
    <property type="match status" value="1"/>
</dbReference>
<evidence type="ECO:0000256" key="3">
    <source>
        <dbReference type="ARBA" id="ARBA00006914"/>
    </source>
</evidence>
<feature type="compositionally biased region" description="Acidic residues" evidence="10">
    <location>
        <begin position="103"/>
        <end position="121"/>
    </location>
</feature>
<dbReference type="OrthoDB" id="5421at2759"/>
<dbReference type="Pfam" id="PF17862">
    <property type="entry name" value="AAA_lid_3"/>
    <property type="match status" value="1"/>
</dbReference>
<dbReference type="GO" id="GO:0042393">
    <property type="term" value="F:histone binding"/>
    <property type="evidence" value="ECO:0007669"/>
    <property type="project" value="UniProtKB-ARBA"/>
</dbReference>
<dbReference type="GO" id="GO:0140674">
    <property type="term" value="F:ATP-dependent histone chaperone activity"/>
    <property type="evidence" value="ECO:0007669"/>
    <property type="project" value="UniProtKB-ARBA"/>
</dbReference>
<dbReference type="GO" id="GO:0000785">
    <property type="term" value="C:chromatin"/>
    <property type="evidence" value="ECO:0007669"/>
    <property type="project" value="UniProtKB-ARBA"/>
</dbReference>
<dbReference type="GO" id="GO:0006337">
    <property type="term" value="P:nucleosome disassembly"/>
    <property type="evidence" value="ECO:0007669"/>
    <property type="project" value="TreeGrafter"/>
</dbReference>
<dbReference type="SUPFAM" id="SSF47370">
    <property type="entry name" value="Bromodomain"/>
    <property type="match status" value="1"/>
</dbReference>
<dbReference type="InterPro" id="IPR036427">
    <property type="entry name" value="Bromodomain-like_sf"/>
</dbReference>
<dbReference type="InterPro" id="IPR003959">
    <property type="entry name" value="ATPase_AAA_core"/>
</dbReference>
<feature type="compositionally biased region" description="Low complexity" evidence="10">
    <location>
        <begin position="1442"/>
        <end position="1453"/>
    </location>
</feature>
<dbReference type="EMBL" id="ML996575">
    <property type="protein sequence ID" value="KAF2756365.1"/>
    <property type="molecule type" value="Genomic_DNA"/>
</dbReference>
<evidence type="ECO:0000256" key="1">
    <source>
        <dbReference type="ARBA" id="ARBA00004123"/>
    </source>
</evidence>
<dbReference type="Gene3D" id="3.40.50.300">
    <property type="entry name" value="P-loop containing nucleotide triphosphate hydrolases"/>
    <property type="match status" value="1"/>
</dbReference>
<feature type="compositionally biased region" description="Basic residues" evidence="10">
    <location>
        <begin position="380"/>
        <end position="391"/>
    </location>
</feature>
<keyword evidence="13" id="KW-1185">Reference proteome</keyword>
<feature type="compositionally biased region" description="Acidic residues" evidence="10">
    <location>
        <begin position="56"/>
        <end position="70"/>
    </location>
</feature>
<evidence type="ECO:0000259" key="11">
    <source>
        <dbReference type="SMART" id="SM00382"/>
    </source>
</evidence>
<dbReference type="InterPro" id="IPR045199">
    <property type="entry name" value="ATAD2-like"/>
</dbReference>
<dbReference type="SUPFAM" id="SSF52540">
    <property type="entry name" value="P-loop containing nucleoside triphosphate hydrolases"/>
    <property type="match status" value="2"/>
</dbReference>
<feature type="compositionally biased region" description="Low complexity" evidence="10">
    <location>
        <begin position="231"/>
        <end position="254"/>
    </location>
</feature>
<dbReference type="GO" id="GO:0003682">
    <property type="term" value="F:chromatin binding"/>
    <property type="evidence" value="ECO:0007669"/>
    <property type="project" value="TreeGrafter"/>
</dbReference>
<proteinExistence type="inferred from homology"/>
<dbReference type="InterPro" id="IPR027417">
    <property type="entry name" value="P-loop_NTPase"/>
</dbReference>
<feature type="compositionally biased region" description="Polar residues" evidence="10">
    <location>
        <begin position="1390"/>
        <end position="1411"/>
    </location>
</feature>
<dbReference type="GO" id="GO:0005634">
    <property type="term" value="C:nucleus"/>
    <property type="evidence" value="ECO:0007669"/>
    <property type="project" value="UniProtKB-SubCell"/>
</dbReference>
<evidence type="ECO:0000256" key="4">
    <source>
        <dbReference type="ARBA" id="ARBA00022454"/>
    </source>
</evidence>
<feature type="compositionally biased region" description="Basic and acidic residues" evidence="10">
    <location>
        <begin position="288"/>
        <end position="300"/>
    </location>
</feature>
<evidence type="ECO:0000256" key="10">
    <source>
        <dbReference type="SAM" id="MobiDB-lite"/>
    </source>
</evidence>
<dbReference type="PANTHER" id="PTHR23069">
    <property type="entry name" value="AAA DOMAIN-CONTAINING"/>
    <property type="match status" value="1"/>
</dbReference>
<keyword evidence="6" id="KW-0378">Hydrolase</keyword>
<evidence type="ECO:0000256" key="7">
    <source>
        <dbReference type="ARBA" id="ARBA00022840"/>
    </source>
</evidence>
<keyword evidence="7" id="KW-0067">ATP-binding</keyword>
<evidence type="ECO:0000313" key="13">
    <source>
        <dbReference type="Proteomes" id="UP000799437"/>
    </source>
</evidence>
<reference evidence="12" key="1">
    <citation type="journal article" date="2020" name="Stud. Mycol.">
        <title>101 Dothideomycetes genomes: a test case for predicting lifestyles and emergence of pathogens.</title>
        <authorList>
            <person name="Haridas S."/>
            <person name="Albert R."/>
            <person name="Binder M."/>
            <person name="Bloem J."/>
            <person name="Labutti K."/>
            <person name="Salamov A."/>
            <person name="Andreopoulos B."/>
            <person name="Baker S."/>
            <person name="Barry K."/>
            <person name="Bills G."/>
            <person name="Bluhm B."/>
            <person name="Cannon C."/>
            <person name="Castanera R."/>
            <person name="Culley D."/>
            <person name="Daum C."/>
            <person name="Ezra D."/>
            <person name="Gonzalez J."/>
            <person name="Henrissat B."/>
            <person name="Kuo A."/>
            <person name="Liang C."/>
            <person name="Lipzen A."/>
            <person name="Lutzoni F."/>
            <person name="Magnuson J."/>
            <person name="Mondo S."/>
            <person name="Nolan M."/>
            <person name="Ohm R."/>
            <person name="Pangilinan J."/>
            <person name="Park H.-J."/>
            <person name="Ramirez L."/>
            <person name="Alfaro M."/>
            <person name="Sun H."/>
            <person name="Tritt A."/>
            <person name="Yoshinaga Y."/>
            <person name="Zwiers L.-H."/>
            <person name="Turgeon B."/>
            <person name="Goodwin S."/>
            <person name="Spatafora J."/>
            <person name="Crous P."/>
            <person name="Grigoriev I."/>
        </authorList>
    </citation>
    <scope>NUCLEOTIDE SEQUENCE</scope>
    <source>
        <strain evidence="12">CBS 121739</strain>
    </source>
</reference>
<feature type="region of interest" description="Disordered" evidence="10">
    <location>
        <begin position="1"/>
        <end position="439"/>
    </location>
</feature>
<dbReference type="Gene3D" id="1.10.8.60">
    <property type="match status" value="1"/>
</dbReference>
<keyword evidence="4" id="KW-0158">Chromosome</keyword>
<feature type="compositionally biased region" description="Acidic residues" evidence="10">
    <location>
        <begin position="341"/>
        <end position="361"/>
    </location>
</feature>
<evidence type="ECO:0000256" key="6">
    <source>
        <dbReference type="ARBA" id="ARBA00022801"/>
    </source>
</evidence>
<dbReference type="GO" id="GO:0016887">
    <property type="term" value="F:ATP hydrolysis activity"/>
    <property type="evidence" value="ECO:0007669"/>
    <property type="project" value="InterPro"/>
</dbReference>
<dbReference type="FunFam" id="3.40.50.300:FF:001218">
    <property type="entry name" value="AAA family ATPase, putative"/>
    <property type="match status" value="1"/>
</dbReference>
<dbReference type="Pfam" id="PF00004">
    <property type="entry name" value="AAA"/>
    <property type="match status" value="1"/>
</dbReference>
<dbReference type="GO" id="GO:0006334">
    <property type="term" value="P:nucleosome assembly"/>
    <property type="evidence" value="ECO:0007669"/>
    <property type="project" value="TreeGrafter"/>
</dbReference>
<dbReference type="RefSeq" id="XP_033598816.1">
    <property type="nucleotide sequence ID" value="XM_033749823.1"/>
</dbReference>
<dbReference type="FunFam" id="1.10.8.60:FF:000016">
    <property type="entry name" value="ATPase family AAA domain-containing protein 2B"/>
    <property type="match status" value="1"/>
</dbReference>
<evidence type="ECO:0000256" key="8">
    <source>
        <dbReference type="ARBA" id="ARBA00023117"/>
    </source>
</evidence>
<feature type="region of interest" description="Disordered" evidence="10">
    <location>
        <begin position="462"/>
        <end position="568"/>
    </location>
</feature>
<dbReference type="InterPro" id="IPR003960">
    <property type="entry name" value="ATPase_AAA_CS"/>
</dbReference>
<feature type="compositionally biased region" description="Polar residues" evidence="10">
    <location>
        <begin position="1349"/>
        <end position="1359"/>
    </location>
</feature>
<keyword evidence="8" id="KW-0103">Bromodomain</keyword>
<organism evidence="12 13">
    <name type="scientific">Pseudovirgaria hyperparasitica</name>
    <dbReference type="NCBI Taxonomy" id="470096"/>
    <lineage>
        <taxon>Eukaryota</taxon>
        <taxon>Fungi</taxon>
        <taxon>Dikarya</taxon>
        <taxon>Ascomycota</taxon>
        <taxon>Pezizomycotina</taxon>
        <taxon>Dothideomycetes</taxon>
        <taxon>Dothideomycetes incertae sedis</taxon>
        <taxon>Acrospermales</taxon>
        <taxon>Acrospermaceae</taxon>
        <taxon>Pseudovirgaria</taxon>
    </lineage>
</organism>
<evidence type="ECO:0000256" key="5">
    <source>
        <dbReference type="ARBA" id="ARBA00022741"/>
    </source>
</evidence>
<evidence type="ECO:0000256" key="2">
    <source>
        <dbReference type="ARBA" id="ARBA00004286"/>
    </source>
</evidence>
<sequence length="1605" mass="178104">MSGRTKRRLEDFDPNASDPNDSDFDERAARPQKRSKKVSSSSSKPRRPQRRRTYDSDDIVDDEDDLEMDDSFGSAIETEEEIETNERGRAVRKATKKEIKYEEDSDDEEDDSDQDDDDEDELPSRPRRGKQDKPGKQTLIVKLKVNTNNRRTRGNKAPSKSRSTPGPETAGSRRSSRLSHEAEQPLVSLSNSGKHIVLERGSSVDRETQDMPRRPSRATKGLKKPPSAIMEASQEESQSNSAQANPAAAIGNAQENAPVEDNALQADSEAEPDMPILTSDVQMAEISESVHGDEAMKPTADDDDDEEEEEGPVSRPGRTLRSRKSGTGESAGKSQKRAIEESSDFEPVGDEEKEDEDVSESDDAKKKGQGKSPSDDSVGRARRYPTRKSQRSRQNSDSDDDLDRHELMEEAEELAMDKARTRRSTRRQPVSDIAFDQPSLRSRGKQVDYRIYRPELVAALDEEDNAPAATPSRNRNRGGGGGAGWRSLFSTQGPFGGHDGPRALFGGADGAGAVGGIDSDSSEDENQTAKPSVGGAVGMTPTSAFRPNLHNNDPAQAKSGGPANLGKVSDRKALADSDPLGVDTTVTFDGVGGLDDHINQLKEMVMLPLLYPELFKNFNVTPPRGVLFHGPPGTGKTLLARALASSVSSGGQKVTFYMRKGADALSKWVGEAERQLRLLFEEARKNQPSIIFFDEIDGLAPVRSSKQEQIHASIVATLLALMDGMDGRGQVIVIGATNRPDSVDPALRRPGRFDREFYFPLPGVPARRAIIDIHTKGWEPPLKDPFKDQLAELTKGYGGADLRALCTEAALNAIQGTYPQIYKSNKKYIVDPNTIKVLAKDFMISVNKMIPSSERSAQSSAAPLPKKIEPLLREPFTDLTRMIDDVLPRKRKLTALEEAEYDDREDAQGFEREMMETEFQRARVFRPRLLVRGLGGMGQQYLSSALLNKLEGVFVQSFDLATLLEDSSRSPEAAVAQLFKEVKRHKPSVIYIPHVDIWYDSLPPAALSIFKSLLQSLRPDDSVLLLGMLEDPEAGHDKASEARKAHMVKDLFGYSRRNQYELTRPNHSARKEFFGDLISFIRLPPTHFTDPTNRKKRKLAQLELAPEKAPVEPTKEELKAQKKNDRLTLNRLKMFIQPVMDQIKQKYRSFRFPVIEERVIEYLYDEQDPTVVTTDLPQELRAEQGQLRPYELGTDKHGVPGLRETETGKFYYNLDITIIEKRLSNGYYKRPRDYRDDIRRMEKDWVTFGHPEKMIKAKELLSNVEVDMDTISAQQPALAAECDAVYERERARAAKATKHARPGVPLFNGSVNVPPHVSNVGTETTNGTGPIILGVPVPGRHVMPPTTPVRHQTSYSGISNGVTAGGNGAGVNSHPDEDTPMTDSQDHDNQTQAYGTQSGANTQTQKSQVSAHTHVAFGIEPHQLHNSASTTTSGQRTDRSNRYSTSNNTQSTNGNPSRDHPDFSMMQPPSVASIPDTQEFPHHASQQTNSQPSQSSQPPAIQVTSLPQQPTAINALLNDVAPNLVVDEPYLEQVFDRLAKNSSGLSVEQLEQVNAHLMDAIWRFRHDWNRTHIAEKVIEAFNEVIEDIQEMARLLPPSQDLVEHT</sequence>
<dbReference type="FunFam" id="3.40.50.300:FF:000061">
    <property type="entry name" value="ATPase family, AAA domain-containing 2"/>
    <property type="match status" value="1"/>
</dbReference>
<dbReference type="InterPro" id="IPR041569">
    <property type="entry name" value="AAA_lid_3"/>
</dbReference>
<dbReference type="GO" id="GO:0045815">
    <property type="term" value="P:transcription initiation-coupled chromatin remodeling"/>
    <property type="evidence" value="ECO:0007669"/>
    <property type="project" value="TreeGrafter"/>
</dbReference>
<accession>A0A6A6W1F8</accession>
<evidence type="ECO:0000256" key="9">
    <source>
        <dbReference type="ARBA" id="ARBA00023242"/>
    </source>
</evidence>
<dbReference type="Proteomes" id="UP000799437">
    <property type="component" value="Unassembled WGS sequence"/>
</dbReference>
<dbReference type="GeneID" id="54490877"/>
<name>A0A6A6W1F8_9PEZI</name>
<dbReference type="PROSITE" id="PS00674">
    <property type="entry name" value="AAA"/>
    <property type="match status" value="1"/>
</dbReference>
<comment type="similarity">
    <text evidence="3">Belongs to the AAA ATPase family.</text>
</comment>
<feature type="compositionally biased region" description="Low complexity" evidence="10">
    <location>
        <begin position="1485"/>
        <end position="1499"/>
    </location>
</feature>
<dbReference type="GO" id="GO:0005524">
    <property type="term" value="F:ATP binding"/>
    <property type="evidence" value="ECO:0007669"/>
    <property type="project" value="UniProtKB-KW"/>
</dbReference>
<evidence type="ECO:0000313" key="12">
    <source>
        <dbReference type="EMBL" id="KAF2756365.1"/>
    </source>
</evidence>